<dbReference type="RefSeq" id="XP_005088848.2">
    <property type="nucleotide sequence ID" value="XM_005088791.3"/>
</dbReference>
<feature type="compositionally biased region" description="Basic and acidic residues" evidence="1">
    <location>
        <begin position="271"/>
        <end position="284"/>
    </location>
</feature>
<sequence length="861" mass="93122">MNEENGKHEFNFFLDKQIQLKLLEADEDTIAKEALAIQAQSSKTKGIIIQNSSLGLLPTSNASSAKPSQGVPNKSFKELQNFQICGWSSNPTIVYRKHENEGTTKTRGSLTAASRDLLLSRDSRSRSSGYPQDFVFRHYADPRKYIEQYRREHVCYDTANSSATKSEFLDSRRFYAYNQYSPLAVATQNTSFHQSNSLPSNQQECLIQNTDHQKAQYTQSVSNANKRELQKQTIIANLRSNQQHQYKLANTNQQKMDSVQSIVSGSETSDGAERKRTGSAKERSTPTVNGISVHKTVATKVNVPSAGFGARANNKPSLPSSPLDSNIPNQFHGYKLGQAAGTQGRTLDTLACVASHNDKQTPGFPTPVDSQPPEGRMAAHRSLNRRQVKVRACQLQLTFFQPGASDADVGSHRASGSGTAGNKHPPPLASAAPGASMLLLASPPTSSTATSAAAAAAGDTDGGMGGQQLVSRGRGREGGGGSRVEGEERRGTGGGTGCRGEGEVDGEGIPGMSSLGITTLSWLGNSNKNSSSSSNNNNNSNNSDNGGFHNNNNMDTNNITVNKCRVHPVTINNGRRRNGRVWVGAGGGGGYRRGGGGEEERSSLAHKRRIKHLIEQSRLRSRFGKLLGRGKELGSIDQWDSGEGVFVDQTSSEDLHKDVYLDPTYSIPAAEVDPNETGRGPFPSNGFLSENWGEEDEEGGVASRSQEKLVVKEYQMCGDGSVREVRTPISHVDSTVLAARGGFSPPGKSVKRRDVHGGRGGASRQGEEVVDSDEDQWESSPLTPRLPSTYRDDDVITADEEKEESLVDRFWPGTSQLSRSSVSQRYMDKLAEQLAATVKISVPKLRYSKVGGVGRSQSMHF</sequence>
<proteinExistence type="predicted"/>
<protein>
    <submittedName>
        <fullName evidence="3">Uncharacterized protein LOC101851377</fullName>
    </submittedName>
</protein>
<organism evidence="2 3">
    <name type="scientific">Aplysia californica</name>
    <name type="common">California sea hare</name>
    <dbReference type="NCBI Taxonomy" id="6500"/>
    <lineage>
        <taxon>Eukaryota</taxon>
        <taxon>Metazoa</taxon>
        <taxon>Spiralia</taxon>
        <taxon>Lophotrochozoa</taxon>
        <taxon>Mollusca</taxon>
        <taxon>Gastropoda</taxon>
        <taxon>Heterobranchia</taxon>
        <taxon>Euthyneura</taxon>
        <taxon>Tectipleura</taxon>
        <taxon>Aplysiida</taxon>
        <taxon>Aplysioidea</taxon>
        <taxon>Aplysiidae</taxon>
        <taxon>Aplysia</taxon>
    </lineage>
</organism>
<feature type="compositionally biased region" description="Polar residues" evidence="1">
    <location>
        <begin position="515"/>
        <end position="524"/>
    </location>
</feature>
<gene>
    <name evidence="3" type="primary">LOC101851377</name>
</gene>
<dbReference type="GeneID" id="101851377"/>
<feature type="region of interest" description="Disordered" evidence="1">
    <location>
        <begin position="450"/>
        <end position="558"/>
    </location>
</feature>
<dbReference type="Proteomes" id="UP000694888">
    <property type="component" value="Unplaced"/>
</dbReference>
<evidence type="ECO:0000256" key="1">
    <source>
        <dbReference type="SAM" id="MobiDB-lite"/>
    </source>
</evidence>
<feature type="compositionally biased region" description="Low complexity" evidence="1">
    <location>
        <begin position="450"/>
        <end position="459"/>
    </location>
</feature>
<feature type="region of interest" description="Disordered" evidence="1">
    <location>
        <begin position="403"/>
        <end position="432"/>
    </location>
</feature>
<feature type="compositionally biased region" description="Gly residues" evidence="1">
    <location>
        <begin position="584"/>
        <end position="594"/>
    </location>
</feature>
<feature type="region of interest" description="Disordered" evidence="1">
    <location>
        <begin position="583"/>
        <end position="603"/>
    </location>
</feature>
<reference evidence="3" key="1">
    <citation type="submission" date="2025-08" db="UniProtKB">
        <authorList>
            <consortium name="RefSeq"/>
        </authorList>
    </citation>
    <scope>IDENTIFICATION</scope>
</reference>
<name>A0ABM0J9Y7_APLCA</name>
<feature type="region of interest" description="Disordered" evidence="1">
    <location>
        <begin position="738"/>
        <end position="790"/>
    </location>
</feature>
<evidence type="ECO:0000313" key="2">
    <source>
        <dbReference type="Proteomes" id="UP000694888"/>
    </source>
</evidence>
<feature type="compositionally biased region" description="Acidic residues" evidence="1">
    <location>
        <begin position="768"/>
        <end position="777"/>
    </location>
</feature>
<evidence type="ECO:0000313" key="3">
    <source>
        <dbReference type="RefSeq" id="XP_005088848.2"/>
    </source>
</evidence>
<feature type="region of interest" description="Disordered" evidence="1">
    <location>
        <begin position="357"/>
        <end position="376"/>
    </location>
</feature>
<feature type="compositionally biased region" description="Low complexity" evidence="1">
    <location>
        <begin position="525"/>
        <end position="558"/>
    </location>
</feature>
<accession>A0ABM0J9Y7</accession>
<feature type="compositionally biased region" description="Polar residues" evidence="1">
    <location>
        <begin position="250"/>
        <end position="269"/>
    </location>
</feature>
<feature type="region of interest" description="Disordered" evidence="1">
    <location>
        <begin position="250"/>
        <end position="287"/>
    </location>
</feature>
<feature type="region of interest" description="Disordered" evidence="1">
    <location>
        <begin position="669"/>
        <end position="705"/>
    </location>
</feature>
<keyword evidence="2" id="KW-1185">Reference proteome</keyword>